<evidence type="ECO:0000313" key="5">
    <source>
        <dbReference type="EMBL" id="AYO32090.1"/>
    </source>
</evidence>
<dbReference type="SUPFAM" id="SSF54862">
    <property type="entry name" value="4Fe-4S ferredoxins"/>
    <property type="match status" value="1"/>
</dbReference>
<evidence type="ECO:0000256" key="1">
    <source>
        <dbReference type="ARBA" id="ARBA00022723"/>
    </source>
</evidence>
<dbReference type="KEGG" id="bacg:D2962_17110"/>
<dbReference type="InterPro" id="IPR017900">
    <property type="entry name" value="4Fe4S_Fe_S_CS"/>
</dbReference>
<feature type="domain" description="4Fe-4S ferredoxin-type" evidence="4">
    <location>
        <begin position="1"/>
        <end position="29"/>
    </location>
</feature>
<evidence type="ECO:0000313" key="6">
    <source>
        <dbReference type="Proteomes" id="UP000280960"/>
    </source>
</evidence>
<dbReference type="PROSITE" id="PS51379">
    <property type="entry name" value="4FE4S_FER_2"/>
    <property type="match status" value="2"/>
</dbReference>
<gene>
    <name evidence="5" type="ORF">D2962_17110</name>
</gene>
<evidence type="ECO:0000256" key="3">
    <source>
        <dbReference type="ARBA" id="ARBA00023014"/>
    </source>
</evidence>
<dbReference type="AlphaFoldDB" id="A0A3G2R9D1"/>
<proteinExistence type="predicted"/>
<dbReference type="Gene3D" id="3.30.70.20">
    <property type="match status" value="1"/>
</dbReference>
<keyword evidence="6" id="KW-1185">Reference proteome</keyword>
<accession>A0A3G2R9D1</accession>
<dbReference type="PROSITE" id="PS00198">
    <property type="entry name" value="4FE4S_FER_1"/>
    <property type="match status" value="1"/>
</dbReference>
<name>A0A3G2R9D1_9FIRM</name>
<dbReference type="EMBL" id="CP033169">
    <property type="protein sequence ID" value="AYO32090.1"/>
    <property type="molecule type" value="Genomic_DNA"/>
</dbReference>
<keyword evidence="1" id="KW-0479">Metal-binding</keyword>
<dbReference type="GO" id="GO:0046872">
    <property type="term" value="F:metal ion binding"/>
    <property type="evidence" value="ECO:0007669"/>
    <property type="project" value="UniProtKB-KW"/>
</dbReference>
<keyword evidence="2" id="KW-0408">Iron</keyword>
<feature type="domain" description="4Fe-4S ferredoxin-type" evidence="4">
    <location>
        <begin position="30"/>
        <end position="60"/>
    </location>
</feature>
<evidence type="ECO:0000259" key="4">
    <source>
        <dbReference type="PROSITE" id="PS51379"/>
    </source>
</evidence>
<reference evidence="5 6" key="1">
    <citation type="submission" date="2018-10" db="EMBL/GenBank/DDBJ databases">
        <authorList>
            <person name="Zhang X."/>
        </authorList>
    </citation>
    <scope>NUCLEOTIDE SEQUENCE [LARGE SCALE GENOMIC DNA]</scope>
    <source>
        <strain evidence="5 6">SK-G1</strain>
    </source>
</reference>
<keyword evidence="3" id="KW-0411">Iron-sulfur</keyword>
<dbReference type="Pfam" id="PF00037">
    <property type="entry name" value="Fer4"/>
    <property type="match status" value="1"/>
</dbReference>
<sequence>MTVINQEKCTGCGTCVPYCPLGAISVVSKKAVIDQTICPNCYVCVRNKVCPFDAIEKQEIDTFIGQFQHIISDPVETTEQTGVPGRGTEESKTNDVTGRVKKGEVGICIDMGRPGIGCRLRDVEKVAMAVTSAGLKLEGEDTTPLAMLMEDNSKGKIKEEYLDTNVLSIIIEGKCPMETFPEIIKALQKVEKEIDTVFSLGVMVRVDENGYSPILEQMEQLGLPKPYRGKINVGLGRPLITE</sequence>
<organism evidence="5 6">
    <name type="scientific">Biomaibacter acetigenes</name>
    <dbReference type="NCBI Taxonomy" id="2316383"/>
    <lineage>
        <taxon>Bacteria</taxon>
        <taxon>Bacillati</taxon>
        <taxon>Bacillota</taxon>
        <taxon>Clostridia</taxon>
        <taxon>Thermosediminibacterales</taxon>
        <taxon>Tepidanaerobacteraceae</taxon>
        <taxon>Biomaibacter</taxon>
    </lineage>
</organism>
<evidence type="ECO:0000256" key="2">
    <source>
        <dbReference type="ARBA" id="ARBA00023004"/>
    </source>
</evidence>
<dbReference type="InterPro" id="IPR017896">
    <property type="entry name" value="4Fe4S_Fe-S-bd"/>
</dbReference>
<dbReference type="GO" id="GO:0051536">
    <property type="term" value="F:iron-sulfur cluster binding"/>
    <property type="evidence" value="ECO:0007669"/>
    <property type="project" value="UniProtKB-KW"/>
</dbReference>
<protein>
    <submittedName>
        <fullName evidence="5">(4Fe-4S)-binding protein</fullName>
    </submittedName>
</protein>
<dbReference type="Proteomes" id="UP000280960">
    <property type="component" value="Chromosome"/>
</dbReference>
<dbReference type="RefSeq" id="WP_120765102.1">
    <property type="nucleotide sequence ID" value="NZ_CP033169.1"/>
</dbReference>